<evidence type="ECO:0000256" key="1">
    <source>
        <dbReference type="ARBA" id="ARBA00001941"/>
    </source>
</evidence>
<comment type="cofactor">
    <cofactor evidence="2">
        <name>Zn(2+)</name>
        <dbReference type="ChEBI" id="CHEBI:29105"/>
    </cofactor>
</comment>
<keyword evidence="5" id="KW-0378">Hydrolase</keyword>
<dbReference type="InterPro" id="IPR002933">
    <property type="entry name" value="Peptidase_M20"/>
</dbReference>
<dbReference type="RefSeq" id="WP_344742495.1">
    <property type="nucleotide sequence ID" value="NZ_BAAAYR010000004.1"/>
</dbReference>
<evidence type="ECO:0000256" key="2">
    <source>
        <dbReference type="ARBA" id="ARBA00001947"/>
    </source>
</evidence>
<dbReference type="InterPro" id="IPR036264">
    <property type="entry name" value="Bact_exopeptidase_dim_dom"/>
</dbReference>
<dbReference type="Pfam" id="PF07687">
    <property type="entry name" value="M20_dimer"/>
    <property type="match status" value="1"/>
</dbReference>
<dbReference type="PANTHER" id="PTHR43808">
    <property type="entry name" value="ACETYLORNITHINE DEACETYLASE"/>
    <property type="match status" value="1"/>
</dbReference>
<keyword evidence="6" id="KW-0862">Zinc</keyword>
<dbReference type="SUPFAM" id="SSF55031">
    <property type="entry name" value="Bacterial exopeptidase dimerisation domain"/>
    <property type="match status" value="1"/>
</dbReference>
<comment type="similarity">
    <text evidence="3">Belongs to the peptidase M20A family.</text>
</comment>
<evidence type="ECO:0000256" key="6">
    <source>
        <dbReference type="ARBA" id="ARBA00022833"/>
    </source>
</evidence>
<evidence type="ECO:0000256" key="5">
    <source>
        <dbReference type="ARBA" id="ARBA00022801"/>
    </source>
</evidence>
<keyword evidence="10" id="KW-1185">Reference proteome</keyword>
<dbReference type="Pfam" id="PF01546">
    <property type="entry name" value="Peptidase_M20"/>
    <property type="match status" value="1"/>
</dbReference>
<organism evidence="9 10">
    <name type="scientific">Microlunatus spumicola</name>
    <dbReference type="NCBI Taxonomy" id="81499"/>
    <lineage>
        <taxon>Bacteria</taxon>
        <taxon>Bacillati</taxon>
        <taxon>Actinomycetota</taxon>
        <taxon>Actinomycetes</taxon>
        <taxon>Propionibacteriales</taxon>
        <taxon>Propionibacteriaceae</taxon>
        <taxon>Microlunatus</taxon>
    </lineage>
</organism>
<dbReference type="EMBL" id="BAAAYR010000004">
    <property type="protein sequence ID" value="GAA3571903.1"/>
    <property type="molecule type" value="Genomic_DNA"/>
</dbReference>
<evidence type="ECO:0000256" key="7">
    <source>
        <dbReference type="ARBA" id="ARBA00023285"/>
    </source>
</evidence>
<reference evidence="10" key="1">
    <citation type="journal article" date="2019" name="Int. J. Syst. Evol. Microbiol.">
        <title>The Global Catalogue of Microorganisms (GCM) 10K type strain sequencing project: providing services to taxonomists for standard genome sequencing and annotation.</title>
        <authorList>
            <consortium name="The Broad Institute Genomics Platform"/>
            <consortium name="The Broad Institute Genome Sequencing Center for Infectious Disease"/>
            <person name="Wu L."/>
            <person name="Ma J."/>
        </authorList>
    </citation>
    <scope>NUCLEOTIDE SEQUENCE [LARGE SCALE GENOMIC DNA]</scope>
    <source>
        <strain evidence="10">JCM 16540</strain>
    </source>
</reference>
<dbReference type="InterPro" id="IPR010182">
    <property type="entry name" value="ArgE/DapE"/>
</dbReference>
<dbReference type="InterPro" id="IPR011650">
    <property type="entry name" value="Peptidase_M20_dimer"/>
</dbReference>
<dbReference type="PANTHER" id="PTHR43808:SF25">
    <property type="entry name" value="PEPTIDASE M20 DIMERISATION DOMAIN-CONTAINING PROTEIN"/>
    <property type="match status" value="1"/>
</dbReference>
<evidence type="ECO:0000259" key="8">
    <source>
        <dbReference type="Pfam" id="PF07687"/>
    </source>
</evidence>
<gene>
    <name evidence="9" type="ORF">GCM10022197_30650</name>
</gene>
<dbReference type="NCBIfam" id="TIGR01910">
    <property type="entry name" value="DapE-ArgE"/>
    <property type="match status" value="1"/>
</dbReference>
<keyword evidence="4" id="KW-0479">Metal-binding</keyword>
<comment type="cofactor">
    <cofactor evidence="1">
        <name>Co(2+)</name>
        <dbReference type="ChEBI" id="CHEBI:48828"/>
    </cofactor>
</comment>
<sequence length="409" mass="42609">MPAQPGPERVLRTLHDLVAVPSEGGAADELRIQHLLAERLGDLGLTVDLWPLDLDALRADPGYPGEEVDRTAAWGLVATNLPGEDVGLVLSAHVDVVPPGDLRSWSGAPYAPVVTAGNMLGRGTCDMKGGLAGILGAVEALGPDVTAVAPFAVHCVVGEEDGGLGAYATLARGHTGRACVIPEPTDLGLVTANAGSLTFRIEVPGVATHGSTAYAGVSAIDAYLPLHAALARLSERRNRVREPLLDHLPVPYPLSVGRLQAGDWPSSVPDRLVAEGRYGLRVEEDPAVAVAELEQTVAEAAAGHPFLRDHPPVVTWPGGRFRGGHLPAGHALARQVAAAHAEETGREVDAERGAPYGSDLRLYAGAGVPTLHYGPGDVRLAHGPDESVPLDQVELTAAVFTRLLREGVA</sequence>
<dbReference type="Gene3D" id="3.30.70.360">
    <property type="match status" value="1"/>
</dbReference>
<name>A0ABP6XUA3_9ACTN</name>
<dbReference type="Gene3D" id="3.40.630.10">
    <property type="entry name" value="Zn peptidases"/>
    <property type="match status" value="1"/>
</dbReference>
<proteinExistence type="inferred from homology"/>
<keyword evidence="7" id="KW-0170">Cobalt</keyword>
<accession>A0ABP6XUA3</accession>
<evidence type="ECO:0000256" key="4">
    <source>
        <dbReference type="ARBA" id="ARBA00022723"/>
    </source>
</evidence>
<dbReference type="Proteomes" id="UP001500767">
    <property type="component" value="Unassembled WGS sequence"/>
</dbReference>
<dbReference type="SUPFAM" id="SSF53187">
    <property type="entry name" value="Zn-dependent exopeptidases"/>
    <property type="match status" value="1"/>
</dbReference>
<dbReference type="InterPro" id="IPR050072">
    <property type="entry name" value="Peptidase_M20A"/>
</dbReference>
<feature type="domain" description="Peptidase M20 dimerisation" evidence="8">
    <location>
        <begin position="192"/>
        <end position="302"/>
    </location>
</feature>
<comment type="caution">
    <text evidence="9">The sequence shown here is derived from an EMBL/GenBank/DDBJ whole genome shotgun (WGS) entry which is preliminary data.</text>
</comment>
<evidence type="ECO:0000256" key="3">
    <source>
        <dbReference type="ARBA" id="ARBA00006247"/>
    </source>
</evidence>
<evidence type="ECO:0000313" key="10">
    <source>
        <dbReference type="Proteomes" id="UP001500767"/>
    </source>
</evidence>
<evidence type="ECO:0000313" key="9">
    <source>
        <dbReference type="EMBL" id="GAA3571903.1"/>
    </source>
</evidence>
<protein>
    <submittedName>
        <fullName evidence="9">ArgE/DapE family deacylase</fullName>
    </submittedName>
</protein>